<dbReference type="Proteomes" id="UP000271010">
    <property type="component" value="Unassembled WGS sequence"/>
</dbReference>
<proteinExistence type="predicted"/>
<evidence type="ECO:0000313" key="2">
    <source>
        <dbReference type="EMBL" id="RNI30795.1"/>
    </source>
</evidence>
<reference evidence="2 3" key="1">
    <citation type="submission" date="2018-11" db="EMBL/GenBank/DDBJ databases">
        <title>Rufibacter latericius sp. nov., isolated from water in Baiyang Lake.</title>
        <authorList>
            <person name="Yang Y."/>
        </authorList>
    </citation>
    <scope>NUCLEOTIDE SEQUENCE [LARGE SCALE GENOMIC DNA]</scope>
    <source>
        <strain evidence="2 3">MCC P1</strain>
    </source>
</reference>
<evidence type="ECO:0000256" key="1">
    <source>
        <dbReference type="SAM" id="MobiDB-lite"/>
    </source>
</evidence>
<dbReference type="AlphaFoldDB" id="A0A3M9N080"/>
<comment type="caution">
    <text evidence="2">The sequence shown here is derived from an EMBL/GenBank/DDBJ whole genome shotgun (WGS) entry which is preliminary data.</text>
</comment>
<accession>A0A3M9N080</accession>
<feature type="compositionally biased region" description="Acidic residues" evidence="1">
    <location>
        <begin position="74"/>
        <end position="92"/>
    </location>
</feature>
<protein>
    <submittedName>
        <fullName evidence="2">Uncharacterized protein</fullName>
    </submittedName>
</protein>
<gene>
    <name evidence="2" type="ORF">EFA69_06720</name>
</gene>
<feature type="region of interest" description="Disordered" evidence="1">
    <location>
        <begin position="74"/>
        <end position="122"/>
    </location>
</feature>
<keyword evidence="3" id="KW-1185">Reference proteome</keyword>
<organism evidence="2 3">
    <name type="scientific">Rufibacter immobilis</name>
    <dbReference type="NCBI Taxonomy" id="1348778"/>
    <lineage>
        <taxon>Bacteria</taxon>
        <taxon>Pseudomonadati</taxon>
        <taxon>Bacteroidota</taxon>
        <taxon>Cytophagia</taxon>
        <taxon>Cytophagales</taxon>
        <taxon>Hymenobacteraceae</taxon>
        <taxon>Rufibacter</taxon>
    </lineage>
</organism>
<sequence>MPLPIEAVEPLEELLSVSEEPDLPLDLPDPDFPPEVLDVLEEPDLLLALGVEEVAPEVLLPPFFLPDVLSDKEEEVPWLEEEEAPPPEDIDVPVEPRLEPEPLLPDVLPVEPCAPRDPREASELELLPALPDGEEEEDAFAPVLLLAPAEEP</sequence>
<dbReference type="EMBL" id="RJJE01000007">
    <property type="protein sequence ID" value="RNI30795.1"/>
    <property type="molecule type" value="Genomic_DNA"/>
</dbReference>
<name>A0A3M9N080_9BACT</name>
<evidence type="ECO:0000313" key="3">
    <source>
        <dbReference type="Proteomes" id="UP000271010"/>
    </source>
</evidence>